<dbReference type="InterPro" id="IPR006439">
    <property type="entry name" value="HAD-SF_hydro_IA"/>
</dbReference>
<evidence type="ECO:0000256" key="1">
    <source>
        <dbReference type="ARBA" id="ARBA00022801"/>
    </source>
</evidence>
<keyword evidence="3" id="KW-1185">Reference proteome</keyword>
<dbReference type="PRINTS" id="PR00413">
    <property type="entry name" value="HADHALOGNASE"/>
</dbReference>
<dbReference type="EMBL" id="JALHBS010000119">
    <property type="protein sequence ID" value="MCP3057052.1"/>
    <property type="molecule type" value="Genomic_DNA"/>
</dbReference>
<sequence>SMPTSWLSRGQFLMAPGGQFAVSPDRQMERLQLSNSLGGERVPFRSATGQAFDYAAHQKGVAASREVRAELIAAWDEIDPWPEARAVVEAVNQGGFQTAVLSNGDEAMLKAVARRIGDPFDHIFSSEHAGHYKPHPSMYRLPQEQLGVPPEAILHVAGSRSDVFGAVAAGLDCYWSNRNREIVLDPAFAPVYDRTDLSDVLSVI</sequence>
<proteinExistence type="predicted"/>
<dbReference type="RefSeq" id="WP_253965838.1">
    <property type="nucleotide sequence ID" value="NZ_JALHBS010000119.1"/>
</dbReference>
<dbReference type="Gene3D" id="3.40.50.1000">
    <property type="entry name" value="HAD superfamily/HAD-like"/>
    <property type="match status" value="1"/>
</dbReference>
<dbReference type="PANTHER" id="PTHR43316:SF3">
    <property type="entry name" value="HALOACID DEHALOGENASE, TYPE II (AFU_ORTHOLOGUE AFUA_2G07750)-RELATED"/>
    <property type="match status" value="1"/>
</dbReference>
<evidence type="ECO:0000313" key="2">
    <source>
        <dbReference type="EMBL" id="MCP3057052.1"/>
    </source>
</evidence>
<dbReference type="InterPro" id="IPR036412">
    <property type="entry name" value="HAD-like_sf"/>
</dbReference>
<feature type="non-terminal residue" evidence="2">
    <location>
        <position position="1"/>
    </location>
</feature>
<keyword evidence="1 2" id="KW-0378">Hydrolase</keyword>
<dbReference type="Pfam" id="PF00702">
    <property type="entry name" value="Hydrolase"/>
    <property type="match status" value="1"/>
</dbReference>
<comment type="caution">
    <text evidence="2">The sequence shown here is derived from an EMBL/GenBank/DDBJ whole genome shotgun (WGS) entry which is preliminary data.</text>
</comment>
<dbReference type="NCBIfam" id="TIGR01493">
    <property type="entry name" value="HAD-SF-IA-v2"/>
    <property type="match status" value="1"/>
</dbReference>
<dbReference type="Proteomes" id="UP001155220">
    <property type="component" value="Unassembled WGS sequence"/>
</dbReference>
<dbReference type="GO" id="GO:0016787">
    <property type="term" value="F:hydrolase activity"/>
    <property type="evidence" value="ECO:0007669"/>
    <property type="project" value="UniProtKB-KW"/>
</dbReference>
<dbReference type="NCBIfam" id="TIGR01549">
    <property type="entry name" value="HAD-SF-IA-v1"/>
    <property type="match status" value="1"/>
</dbReference>
<dbReference type="InterPro" id="IPR051540">
    <property type="entry name" value="S-2-haloacid_dehalogenase"/>
</dbReference>
<name>A0A9X2H7W7_9HYPH</name>
<dbReference type="Gene3D" id="1.10.150.240">
    <property type="entry name" value="Putative phosphatase, domain 2"/>
    <property type="match status" value="1"/>
</dbReference>
<dbReference type="PANTHER" id="PTHR43316">
    <property type="entry name" value="HYDROLASE, HALOACID DELAHOGENASE-RELATED"/>
    <property type="match status" value="1"/>
</dbReference>
<dbReference type="AlphaFoldDB" id="A0A9X2H7W7"/>
<organism evidence="2 3">
    <name type="scientific">Aurantimonas marianensis</name>
    <dbReference type="NCBI Taxonomy" id="2920428"/>
    <lineage>
        <taxon>Bacteria</taxon>
        <taxon>Pseudomonadati</taxon>
        <taxon>Pseudomonadota</taxon>
        <taxon>Alphaproteobacteria</taxon>
        <taxon>Hyphomicrobiales</taxon>
        <taxon>Aurantimonadaceae</taxon>
        <taxon>Aurantimonas</taxon>
    </lineage>
</organism>
<dbReference type="SUPFAM" id="SSF56784">
    <property type="entry name" value="HAD-like"/>
    <property type="match status" value="1"/>
</dbReference>
<gene>
    <name evidence="2" type="ORF">MJ956_18160</name>
</gene>
<dbReference type="InterPro" id="IPR023214">
    <property type="entry name" value="HAD_sf"/>
</dbReference>
<dbReference type="InterPro" id="IPR023198">
    <property type="entry name" value="PGP-like_dom2"/>
</dbReference>
<protein>
    <submittedName>
        <fullName evidence="2">HAD-IA family hydrolase</fullName>
    </submittedName>
</protein>
<reference evidence="2" key="1">
    <citation type="submission" date="2022-03" db="EMBL/GenBank/DDBJ databases">
        <title>Aurantimonas Liuensis sp. Nov., isolated from the hadal seawater of the Mariana Trench.</title>
        <authorList>
            <person name="Liu R."/>
        </authorList>
    </citation>
    <scope>NUCLEOTIDE SEQUENCE</scope>
    <source>
        <strain evidence="2">LRZ36</strain>
    </source>
</reference>
<accession>A0A9X2H7W7</accession>
<evidence type="ECO:0000313" key="3">
    <source>
        <dbReference type="Proteomes" id="UP001155220"/>
    </source>
</evidence>